<dbReference type="InterPro" id="IPR030373">
    <property type="entry name" value="PABS_CS"/>
</dbReference>
<gene>
    <name evidence="5" type="ORF">FRACYDRAFT_154093</name>
</gene>
<evidence type="ECO:0000256" key="1">
    <source>
        <dbReference type="ARBA" id="ARBA00007867"/>
    </source>
</evidence>
<evidence type="ECO:0000313" key="6">
    <source>
        <dbReference type="Proteomes" id="UP000095751"/>
    </source>
</evidence>
<dbReference type="InterPro" id="IPR029063">
    <property type="entry name" value="SAM-dependent_MTases_sf"/>
</dbReference>
<dbReference type="Gene3D" id="3.40.50.150">
    <property type="entry name" value="Vaccinia Virus protein VP39"/>
    <property type="match status" value="1"/>
</dbReference>
<dbReference type="PROSITE" id="PS01330">
    <property type="entry name" value="PABS_1"/>
    <property type="match status" value="1"/>
</dbReference>
<sequence>RMVFLDGVMQSRRTGEAAYHETLIHPSLFAHKNPKRVAIIGGGEGASLREVLKHATVEHVMMIEIDEMMVDLSRKYIPSWSDCSMLVGSAPSCFDDPRVEVQYMDAFQWFIDNFPVDGSPIIAPFDVIIMDALDPQVRKEFVNALYDEGPFLKSIPNALEETGVFISQV</sequence>
<evidence type="ECO:0000313" key="5">
    <source>
        <dbReference type="EMBL" id="OEU20819.1"/>
    </source>
</evidence>
<comment type="similarity">
    <text evidence="1">Belongs to the spermidine/spermine synthase family.</text>
</comment>
<feature type="non-terminal residue" evidence="5">
    <location>
        <position position="1"/>
    </location>
</feature>
<dbReference type="PANTHER" id="PTHR11558:SF11">
    <property type="entry name" value="SPERMIDINE SYNTHASE"/>
    <property type="match status" value="1"/>
</dbReference>
<evidence type="ECO:0000259" key="4">
    <source>
        <dbReference type="PROSITE" id="PS51006"/>
    </source>
</evidence>
<dbReference type="InParanoid" id="A0A1E7FRN4"/>
<keyword evidence="3" id="KW-0620">Polyamine biosynthesis</keyword>
<dbReference type="CDD" id="cd02440">
    <property type="entry name" value="AdoMet_MTases"/>
    <property type="match status" value="1"/>
</dbReference>
<keyword evidence="6" id="KW-1185">Reference proteome</keyword>
<dbReference type="OrthoDB" id="38125at2759"/>
<feature type="non-terminal residue" evidence="5">
    <location>
        <position position="169"/>
    </location>
</feature>
<dbReference type="EMBL" id="KV784354">
    <property type="protein sequence ID" value="OEU20819.1"/>
    <property type="molecule type" value="Genomic_DNA"/>
</dbReference>
<name>A0A1E7FRN4_9STRA</name>
<dbReference type="PROSITE" id="PS51006">
    <property type="entry name" value="PABS_2"/>
    <property type="match status" value="1"/>
</dbReference>
<feature type="domain" description="PABS" evidence="4">
    <location>
        <begin position="1"/>
        <end position="169"/>
    </location>
</feature>
<dbReference type="InterPro" id="IPR030374">
    <property type="entry name" value="PABS"/>
</dbReference>
<evidence type="ECO:0000256" key="2">
    <source>
        <dbReference type="ARBA" id="ARBA00022679"/>
    </source>
</evidence>
<dbReference type="AlphaFoldDB" id="A0A1E7FRN4"/>
<evidence type="ECO:0000256" key="3">
    <source>
        <dbReference type="PROSITE-ProRule" id="PRU00354"/>
    </source>
</evidence>
<dbReference type="Proteomes" id="UP000095751">
    <property type="component" value="Unassembled WGS sequence"/>
</dbReference>
<dbReference type="GO" id="GO:0016740">
    <property type="term" value="F:transferase activity"/>
    <property type="evidence" value="ECO:0007669"/>
    <property type="project" value="UniProtKB-UniRule"/>
</dbReference>
<proteinExistence type="inferred from homology"/>
<dbReference type="KEGG" id="fcy:FRACYDRAFT_154093"/>
<dbReference type="InterPro" id="IPR001045">
    <property type="entry name" value="Spermi_synthase"/>
</dbReference>
<accession>A0A1E7FRN4</accession>
<dbReference type="PANTHER" id="PTHR11558">
    <property type="entry name" value="SPERMIDINE/SPERMINE SYNTHASE"/>
    <property type="match status" value="1"/>
</dbReference>
<protein>
    <submittedName>
        <fullName evidence="5">Spermine synthase</fullName>
    </submittedName>
</protein>
<feature type="active site" description="Proton acceptor" evidence="3">
    <location>
        <position position="131"/>
    </location>
</feature>
<dbReference type="GO" id="GO:0006596">
    <property type="term" value="P:polyamine biosynthetic process"/>
    <property type="evidence" value="ECO:0007669"/>
    <property type="project" value="UniProtKB-UniRule"/>
</dbReference>
<organism evidence="5 6">
    <name type="scientific">Fragilariopsis cylindrus CCMP1102</name>
    <dbReference type="NCBI Taxonomy" id="635003"/>
    <lineage>
        <taxon>Eukaryota</taxon>
        <taxon>Sar</taxon>
        <taxon>Stramenopiles</taxon>
        <taxon>Ochrophyta</taxon>
        <taxon>Bacillariophyta</taxon>
        <taxon>Bacillariophyceae</taxon>
        <taxon>Bacillariophycidae</taxon>
        <taxon>Bacillariales</taxon>
        <taxon>Bacillariaceae</taxon>
        <taxon>Fragilariopsis</taxon>
    </lineage>
</organism>
<dbReference type="Pfam" id="PF01564">
    <property type="entry name" value="Spermine_synth"/>
    <property type="match status" value="1"/>
</dbReference>
<reference evidence="5 6" key="1">
    <citation type="submission" date="2016-09" db="EMBL/GenBank/DDBJ databases">
        <title>Extensive genetic diversity and differential bi-allelic expression allows diatom success in the polar Southern Ocean.</title>
        <authorList>
            <consortium name="DOE Joint Genome Institute"/>
            <person name="Mock T."/>
            <person name="Otillar R.P."/>
            <person name="Strauss J."/>
            <person name="Dupont C."/>
            <person name="Frickenhaus S."/>
            <person name="Maumus F."/>
            <person name="Mcmullan M."/>
            <person name="Sanges R."/>
            <person name="Schmutz J."/>
            <person name="Toseland A."/>
            <person name="Valas R."/>
            <person name="Veluchamy A."/>
            <person name="Ward B.J."/>
            <person name="Allen A."/>
            <person name="Barry K."/>
            <person name="Falciatore A."/>
            <person name="Ferrante M."/>
            <person name="Fortunato A.E."/>
            <person name="Gloeckner G."/>
            <person name="Gruber A."/>
            <person name="Hipkin R."/>
            <person name="Janech M."/>
            <person name="Kroth P."/>
            <person name="Leese F."/>
            <person name="Lindquist E."/>
            <person name="Lyon B.R."/>
            <person name="Martin J."/>
            <person name="Mayer C."/>
            <person name="Parker M."/>
            <person name="Quesneville H."/>
            <person name="Raymond J."/>
            <person name="Uhlig C."/>
            <person name="Valentin K.U."/>
            <person name="Worden A.Z."/>
            <person name="Armbrust E.V."/>
            <person name="Bowler C."/>
            <person name="Green B."/>
            <person name="Moulton V."/>
            <person name="Van Oosterhout C."/>
            <person name="Grigoriev I."/>
        </authorList>
    </citation>
    <scope>NUCLEOTIDE SEQUENCE [LARGE SCALE GENOMIC DNA]</scope>
    <source>
        <strain evidence="5 6">CCMP1102</strain>
    </source>
</reference>
<dbReference type="SUPFAM" id="SSF53335">
    <property type="entry name" value="S-adenosyl-L-methionine-dependent methyltransferases"/>
    <property type="match status" value="1"/>
</dbReference>
<keyword evidence="2 3" id="KW-0808">Transferase</keyword>